<dbReference type="EMBL" id="UYRR01006402">
    <property type="protein sequence ID" value="VDK22576.1"/>
    <property type="molecule type" value="Genomic_DNA"/>
</dbReference>
<gene>
    <name evidence="2" type="ORF">ASIM_LOCUS3899</name>
</gene>
<sequence length="47" mass="5284">MWSAAFWLLSLLKAFTQAQYGVPPVQHTYARSSPVRNGSLLSKLTNF</sequence>
<proteinExistence type="predicted"/>
<dbReference type="AlphaFoldDB" id="A0A0M3J913"/>
<protein>
    <submittedName>
        <fullName evidence="4">Secreted protein</fullName>
    </submittedName>
</protein>
<name>A0A0M3J913_ANISI</name>
<evidence type="ECO:0000256" key="1">
    <source>
        <dbReference type="SAM" id="SignalP"/>
    </source>
</evidence>
<evidence type="ECO:0000313" key="2">
    <source>
        <dbReference type="EMBL" id="VDK22576.1"/>
    </source>
</evidence>
<reference evidence="4" key="1">
    <citation type="submission" date="2017-02" db="UniProtKB">
        <authorList>
            <consortium name="WormBaseParasite"/>
        </authorList>
    </citation>
    <scope>IDENTIFICATION</scope>
</reference>
<dbReference type="Proteomes" id="UP000267096">
    <property type="component" value="Unassembled WGS sequence"/>
</dbReference>
<accession>A0A0M3J913</accession>
<organism evidence="4">
    <name type="scientific">Anisakis simplex</name>
    <name type="common">Herring worm</name>
    <dbReference type="NCBI Taxonomy" id="6269"/>
    <lineage>
        <taxon>Eukaryota</taxon>
        <taxon>Metazoa</taxon>
        <taxon>Ecdysozoa</taxon>
        <taxon>Nematoda</taxon>
        <taxon>Chromadorea</taxon>
        <taxon>Rhabditida</taxon>
        <taxon>Spirurina</taxon>
        <taxon>Ascaridomorpha</taxon>
        <taxon>Ascaridoidea</taxon>
        <taxon>Anisakidae</taxon>
        <taxon>Anisakis</taxon>
        <taxon>Anisakis simplex complex</taxon>
    </lineage>
</organism>
<keyword evidence="1" id="KW-0732">Signal</keyword>
<keyword evidence="3" id="KW-1185">Reference proteome</keyword>
<reference evidence="2 3" key="2">
    <citation type="submission" date="2018-11" db="EMBL/GenBank/DDBJ databases">
        <authorList>
            <consortium name="Pathogen Informatics"/>
        </authorList>
    </citation>
    <scope>NUCLEOTIDE SEQUENCE [LARGE SCALE GENOMIC DNA]</scope>
</reference>
<evidence type="ECO:0000313" key="4">
    <source>
        <dbReference type="WBParaSite" id="ASIM_0000407401-mRNA-1"/>
    </source>
</evidence>
<feature type="chain" id="PRO_5043120810" evidence="1">
    <location>
        <begin position="19"/>
        <end position="47"/>
    </location>
</feature>
<evidence type="ECO:0000313" key="3">
    <source>
        <dbReference type="Proteomes" id="UP000267096"/>
    </source>
</evidence>
<dbReference type="WBParaSite" id="ASIM_0000407401-mRNA-1">
    <property type="protein sequence ID" value="ASIM_0000407401-mRNA-1"/>
    <property type="gene ID" value="ASIM_0000407401"/>
</dbReference>
<feature type="signal peptide" evidence="1">
    <location>
        <begin position="1"/>
        <end position="18"/>
    </location>
</feature>